<keyword evidence="5" id="KW-1185">Reference proteome</keyword>
<dbReference type="CDD" id="cd00009">
    <property type="entry name" value="AAA"/>
    <property type="match status" value="1"/>
</dbReference>
<name>A0ABY3FAY7_9GAMM</name>
<keyword evidence="2" id="KW-0067">ATP-binding</keyword>
<gene>
    <name evidence="4" type="ORF">FQP85_15110</name>
</gene>
<dbReference type="EMBL" id="VNFF01000015">
    <property type="protein sequence ID" value="TVU81776.1"/>
    <property type="molecule type" value="Genomic_DNA"/>
</dbReference>
<dbReference type="SUPFAM" id="SSF52540">
    <property type="entry name" value="P-loop containing nucleoside triphosphate hydrolases"/>
    <property type="match status" value="1"/>
</dbReference>
<reference evidence="4 5" key="1">
    <citation type="submission" date="2019-07" db="EMBL/GenBank/DDBJ databases">
        <title>Diversity of Bacteria from Kongsfjorden, Arctic.</title>
        <authorList>
            <person name="Yu Y."/>
        </authorList>
    </citation>
    <scope>NUCLEOTIDE SEQUENCE [LARGE SCALE GENOMIC DNA]</scope>
    <source>
        <strain evidence="4 5">SM1927</strain>
    </source>
</reference>
<dbReference type="Pfam" id="PF00158">
    <property type="entry name" value="Sigma54_activat"/>
    <property type="match status" value="1"/>
</dbReference>
<dbReference type="Gene3D" id="3.40.50.300">
    <property type="entry name" value="P-loop containing nucleotide triphosphate hydrolases"/>
    <property type="match status" value="1"/>
</dbReference>
<dbReference type="InterPro" id="IPR027417">
    <property type="entry name" value="P-loop_NTPase"/>
</dbReference>
<evidence type="ECO:0000256" key="2">
    <source>
        <dbReference type="ARBA" id="ARBA00022840"/>
    </source>
</evidence>
<evidence type="ECO:0000259" key="3">
    <source>
        <dbReference type="PROSITE" id="PS50045"/>
    </source>
</evidence>
<sequence>MDFKNTLLCWHSKRAGVEVLDEALKRLKNRKVYIDKVIVLTQSAGDSSLYKEHEFGDLQISFRTVGLENPADHNEIYHIIESEIIPELKLEQHLHINVSPGTPAMHAVWLILHARGRFPRETILWSSQYNPDTKRTSIAKVDFSVNTYLAEISVISSSEGGYALYDLDPKSKARQDALQTLKQFSCVPKAPLLVLGERGTGKTRLIETVVGKVKQKQVVTLACGGLDSQVVDSMLFGHVKGAFTGAEKDRNGLLKEANGKVLFLDEIQDLPTSVQRKLVRVLQDNHHSFRPVGSDTEEASDFELVCASNKSLEQLATILDADFFDRVSMLTITIPPLRACREDILSDWQRIWQEVNVNPNLPAEAPVSNELIQFFNSAYLPGNLRDLKKLAYMSCAFFSSQTTESAISSSLASLGEPVIQDDSPDTRFTFGDLSKTTKDELMKAFHKEFATAAKKQFGTWVKAAEALKVDQKTLQKYMRQGD</sequence>
<comment type="caution">
    <text evidence="4">The sequence shown here is derived from an EMBL/GenBank/DDBJ whole genome shotgun (WGS) entry which is preliminary data.</text>
</comment>
<evidence type="ECO:0000313" key="4">
    <source>
        <dbReference type="EMBL" id="TVU81776.1"/>
    </source>
</evidence>
<evidence type="ECO:0000313" key="5">
    <source>
        <dbReference type="Proteomes" id="UP000317938"/>
    </source>
</evidence>
<feature type="domain" description="Sigma-54 factor interaction" evidence="3">
    <location>
        <begin position="167"/>
        <end position="396"/>
    </location>
</feature>
<protein>
    <submittedName>
        <fullName evidence="4">AAA family ATPase</fullName>
    </submittedName>
</protein>
<dbReference type="InterPro" id="IPR003593">
    <property type="entry name" value="AAA+_ATPase"/>
</dbReference>
<dbReference type="PROSITE" id="PS50045">
    <property type="entry name" value="SIGMA54_INTERACT_4"/>
    <property type="match status" value="1"/>
</dbReference>
<dbReference type="RefSeq" id="WP_145240157.1">
    <property type="nucleotide sequence ID" value="NZ_VNFF01000015.1"/>
</dbReference>
<organism evidence="4 5">
    <name type="scientific">Pseudoalteromonas neustonica</name>
    <dbReference type="NCBI Taxonomy" id="1840331"/>
    <lineage>
        <taxon>Bacteria</taxon>
        <taxon>Pseudomonadati</taxon>
        <taxon>Pseudomonadota</taxon>
        <taxon>Gammaproteobacteria</taxon>
        <taxon>Alteromonadales</taxon>
        <taxon>Pseudoalteromonadaceae</taxon>
        <taxon>Pseudoalteromonas</taxon>
    </lineage>
</organism>
<dbReference type="PANTHER" id="PTHR32071">
    <property type="entry name" value="TRANSCRIPTIONAL REGULATORY PROTEIN"/>
    <property type="match status" value="1"/>
</dbReference>
<keyword evidence="1" id="KW-0547">Nucleotide-binding</keyword>
<dbReference type="SMART" id="SM00382">
    <property type="entry name" value="AAA"/>
    <property type="match status" value="1"/>
</dbReference>
<accession>A0ABY3FAY7</accession>
<dbReference type="InterPro" id="IPR002078">
    <property type="entry name" value="Sigma_54_int"/>
</dbReference>
<dbReference type="Proteomes" id="UP000317938">
    <property type="component" value="Unassembled WGS sequence"/>
</dbReference>
<proteinExistence type="predicted"/>
<evidence type="ECO:0000256" key="1">
    <source>
        <dbReference type="ARBA" id="ARBA00022741"/>
    </source>
</evidence>
<dbReference type="Gene3D" id="1.10.8.60">
    <property type="match status" value="1"/>
</dbReference>